<dbReference type="InterPro" id="IPR002645">
    <property type="entry name" value="STAS_dom"/>
</dbReference>
<feature type="domain" description="STAS" evidence="6">
    <location>
        <begin position="459"/>
        <end position="560"/>
    </location>
</feature>
<dbReference type="Pfam" id="PF00916">
    <property type="entry name" value="Sulfate_transp"/>
    <property type="match status" value="1"/>
</dbReference>
<dbReference type="PANTHER" id="PTHR11814">
    <property type="entry name" value="SULFATE TRANSPORTER"/>
    <property type="match status" value="1"/>
</dbReference>
<gene>
    <name evidence="7" type="ORF">F0357_00940</name>
</gene>
<feature type="transmembrane region" description="Helical" evidence="5">
    <location>
        <begin position="140"/>
        <end position="159"/>
    </location>
</feature>
<evidence type="ECO:0000256" key="2">
    <source>
        <dbReference type="ARBA" id="ARBA00022692"/>
    </source>
</evidence>
<dbReference type="SUPFAM" id="SSF52091">
    <property type="entry name" value="SpoIIaa-like"/>
    <property type="match status" value="1"/>
</dbReference>
<evidence type="ECO:0000256" key="4">
    <source>
        <dbReference type="ARBA" id="ARBA00023136"/>
    </source>
</evidence>
<accession>A0A6A7XZC2</accession>
<dbReference type="GO" id="GO:0055085">
    <property type="term" value="P:transmembrane transport"/>
    <property type="evidence" value="ECO:0007669"/>
    <property type="project" value="InterPro"/>
</dbReference>
<reference evidence="7 8" key="1">
    <citation type="submission" date="2019-09" db="EMBL/GenBank/DDBJ databases">
        <title>Segnochrobactrum spirostomi gen. nov., sp. nov., isolated from the ciliate Spirostomum cf. yagiui and description of a novel family, Segnochrobactraceae fam. nov. within the order Rhizobiales of the class Alphaproteobacteria.</title>
        <authorList>
            <person name="Akter S."/>
            <person name="Shazib S.U.A."/>
            <person name="Shin M.K."/>
        </authorList>
    </citation>
    <scope>NUCLEOTIDE SEQUENCE [LARGE SCALE GENOMIC DNA]</scope>
    <source>
        <strain evidence="7 8">Sp-1</strain>
    </source>
</reference>
<feature type="transmembrane region" description="Helical" evidence="5">
    <location>
        <begin position="70"/>
        <end position="91"/>
    </location>
</feature>
<dbReference type="RefSeq" id="WP_153477728.1">
    <property type="nucleotide sequence ID" value="NZ_VWNA01000001.1"/>
</dbReference>
<dbReference type="EMBL" id="VWNA01000001">
    <property type="protein sequence ID" value="MQT11261.1"/>
    <property type="molecule type" value="Genomic_DNA"/>
</dbReference>
<proteinExistence type="predicted"/>
<keyword evidence="8" id="KW-1185">Reference proteome</keyword>
<dbReference type="Pfam" id="PF01740">
    <property type="entry name" value="STAS"/>
    <property type="match status" value="1"/>
</dbReference>
<evidence type="ECO:0000256" key="5">
    <source>
        <dbReference type="SAM" id="Phobius"/>
    </source>
</evidence>
<dbReference type="Gene3D" id="3.30.750.24">
    <property type="entry name" value="STAS domain"/>
    <property type="match status" value="1"/>
</dbReference>
<dbReference type="InterPro" id="IPR011547">
    <property type="entry name" value="SLC26A/SulP_dom"/>
</dbReference>
<dbReference type="AlphaFoldDB" id="A0A6A7XZC2"/>
<organism evidence="7 8">
    <name type="scientific">Segnochrobactrum spirostomi</name>
    <dbReference type="NCBI Taxonomy" id="2608987"/>
    <lineage>
        <taxon>Bacteria</taxon>
        <taxon>Pseudomonadati</taxon>
        <taxon>Pseudomonadota</taxon>
        <taxon>Alphaproteobacteria</taxon>
        <taxon>Hyphomicrobiales</taxon>
        <taxon>Segnochrobactraceae</taxon>
        <taxon>Segnochrobactrum</taxon>
    </lineage>
</organism>
<feature type="transmembrane region" description="Helical" evidence="5">
    <location>
        <begin position="344"/>
        <end position="375"/>
    </location>
</feature>
<dbReference type="InterPro" id="IPR036513">
    <property type="entry name" value="STAS_dom_sf"/>
</dbReference>
<feature type="transmembrane region" description="Helical" evidence="5">
    <location>
        <begin position="265"/>
        <end position="289"/>
    </location>
</feature>
<evidence type="ECO:0000256" key="1">
    <source>
        <dbReference type="ARBA" id="ARBA00004141"/>
    </source>
</evidence>
<dbReference type="PROSITE" id="PS50801">
    <property type="entry name" value="STAS"/>
    <property type="match status" value="1"/>
</dbReference>
<feature type="transmembrane region" description="Helical" evidence="5">
    <location>
        <begin position="42"/>
        <end position="63"/>
    </location>
</feature>
<evidence type="ECO:0000256" key="3">
    <source>
        <dbReference type="ARBA" id="ARBA00022989"/>
    </source>
</evidence>
<feature type="transmembrane region" description="Helical" evidence="5">
    <location>
        <begin position="111"/>
        <end position="133"/>
    </location>
</feature>
<comment type="subcellular location">
    <subcellularLocation>
        <location evidence="1">Membrane</location>
        <topology evidence="1">Multi-pass membrane protein</topology>
    </subcellularLocation>
</comment>
<keyword evidence="4 5" id="KW-0472">Membrane</keyword>
<feature type="transmembrane region" description="Helical" evidence="5">
    <location>
        <begin position="217"/>
        <end position="245"/>
    </location>
</feature>
<protein>
    <submittedName>
        <fullName evidence="7">STAS domain-containing protein</fullName>
    </submittedName>
</protein>
<feature type="transmembrane region" description="Helical" evidence="5">
    <location>
        <begin position="301"/>
        <end position="324"/>
    </location>
</feature>
<feature type="transmembrane region" description="Helical" evidence="5">
    <location>
        <begin position="179"/>
        <end position="205"/>
    </location>
</feature>
<dbReference type="InterPro" id="IPR001902">
    <property type="entry name" value="SLC26A/SulP_fam"/>
</dbReference>
<dbReference type="GO" id="GO:0016020">
    <property type="term" value="C:membrane"/>
    <property type="evidence" value="ECO:0007669"/>
    <property type="project" value="UniProtKB-SubCell"/>
</dbReference>
<feature type="transmembrane region" description="Helical" evidence="5">
    <location>
        <begin position="396"/>
        <end position="426"/>
    </location>
</feature>
<name>A0A6A7XZC2_9HYPH</name>
<evidence type="ECO:0000259" key="6">
    <source>
        <dbReference type="PROSITE" id="PS50801"/>
    </source>
</evidence>
<dbReference type="CDD" id="cd07042">
    <property type="entry name" value="STAS_SulP_like_sulfate_transporter"/>
    <property type="match status" value="1"/>
</dbReference>
<sequence>MSVLSSDHRPPQPRASTIALFTPKLVTALQEGYSLATLRADAIAGLTVAIVALPLSMAIAIASGTTPDRGLFTAIVAGFLISALGGSRFQIGGPTAAFIVVVHRIVDVHGFDGLVLATLIAGAVLIAIGALRLGTYVKYIPYPVVIGFTAGIAISIFVSQIKDLLGLTVPLPGDFVPKIAALAAALPQTNPAAVAIALLSIGLIVGLRKVRPKWPGFLIAVVAAALVATGLGLGVATIGSAFGGVPRTLPAPTLPVFSLAKVTAVLPDAMTIALLAAVESLLSAVVADGMTGRRHRSNCELVAQGVANIASALFGGISATGAIARTATNIRAGGRTPVSGILHALFLALFMLVAAPLLSYIPLAALAAILAVVAWNIAEIEHVREILTRSAIGDRIVLALTLGLTVFVDLTVAIEVGVVLAAFLFMHRMAQAVEVSTGAALVREDEADTLTCDLPDQDPGVVLYRIDGPFFFGATQQVVSALDHTGETPRAIILDFSNVPLIDSTAATALRSAVEKARKMGARVVIAGARPNIRHALRDYDVKPPSVTFAANVEAAHAALGEAAPR</sequence>
<dbReference type="Proteomes" id="UP000332515">
    <property type="component" value="Unassembled WGS sequence"/>
</dbReference>
<evidence type="ECO:0000313" key="7">
    <source>
        <dbReference type="EMBL" id="MQT11261.1"/>
    </source>
</evidence>
<comment type="caution">
    <text evidence="7">The sequence shown here is derived from an EMBL/GenBank/DDBJ whole genome shotgun (WGS) entry which is preliminary data.</text>
</comment>
<keyword evidence="3 5" id="KW-1133">Transmembrane helix</keyword>
<evidence type="ECO:0000313" key="8">
    <source>
        <dbReference type="Proteomes" id="UP000332515"/>
    </source>
</evidence>
<keyword evidence="2 5" id="KW-0812">Transmembrane</keyword>